<dbReference type="GO" id="GO:0006270">
    <property type="term" value="P:DNA replication initiation"/>
    <property type="evidence" value="ECO:0007669"/>
    <property type="project" value="UniProtKB-ARBA"/>
</dbReference>
<dbReference type="GO" id="GO:0051539">
    <property type="term" value="F:4 iron, 4 sulfur cluster binding"/>
    <property type="evidence" value="ECO:0007669"/>
    <property type="project" value="UniProtKB-UniRule"/>
</dbReference>
<dbReference type="RefSeq" id="XP_032817589.1">
    <property type="nucleotide sequence ID" value="XM_032961698.1"/>
</dbReference>
<feature type="binding site" evidence="12">
    <location>
        <position position="293"/>
    </location>
    <ligand>
        <name>[4Fe-4S] cluster</name>
        <dbReference type="ChEBI" id="CHEBI:49883"/>
    </ligand>
</feature>
<feature type="binding site" evidence="12">
    <location>
        <position position="389"/>
    </location>
    <ligand>
        <name>[4Fe-4S] cluster</name>
        <dbReference type="ChEBI" id="CHEBI:49883"/>
    </ligand>
</feature>
<keyword evidence="6 11" id="KW-0479">Metal-binding</keyword>
<comment type="similarity">
    <text evidence="1 11">Belongs to the eukaryotic-type primase large subunit family.</text>
</comment>
<feature type="domain" description="DNA primase large subunit C-terminal" evidence="14">
    <location>
        <begin position="285"/>
        <end position="453"/>
    </location>
</feature>
<name>A0AAJ7TIL7_PETMA</name>
<dbReference type="PANTHER" id="PTHR10537:SF3">
    <property type="entry name" value="DNA PRIMASE LARGE SUBUNIT"/>
    <property type="match status" value="1"/>
</dbReference>
<evidence type="ECO:0000256" key="10">
    <source>
        <dbReference type="ARBA" id="ARBA00061902"/>
    </source>
</evidence>
<evidence type="ECO:0000256" key="9">
    <source>
        <dbReference type="ARBA" id="ARBA00023125"/>
    </source>
</evidence>
<dbReference type="CTD" id="5558"/>
<organism evidence="15 17">
    <name type="scientific">Petromyzon marinus</name>
    <name type="common">Sea lamprey</name>
    <dbReference type="NCBI Taxonomy" id="7757"/>
    <lineage>
        <taxon>Eukaryota</taxon>
        <taxon>Metazoa</taxon>
        <taxon>Chordata</taxon>
        <taxon>Craniata</taxon>
        <taxon>Vertebrata</taxon>
        <taxon>Cyclostomata</taxon>
        <taxon>Hyperoartia</taxon>
        <taxon>Petromyzontiformes</taxon>
        <taxon>Petromyzontidae</taxon>
        <taxon>Petromyzon</taxon>
    </lineage>
</organism>
<dbReference type="KEGG" id="pmrn:116946619"/>
<dbReference type="AlphaFoldDB" id="A0AAJ7TIL7"/>
<dbReference type="Pfam" id="PF26466">
    <property type="entry name" value="DNA_primase_lrg_N"/>
    <property type="match status" value="1"/>
</dbReference>
<dbReference type="InterPro" id="IPR016558">
    <property type="entry name" value="DNA_primase_lsu_euk"/>
</dbReference>
<dbReference type="Pfam" id="PF04104">
    <property type="entry name" value="DNA_primase_lrg"/>
    <property type="match status" value="1"/>
</dbReference>
<feature type="region of interest" description="Disordered" evidence="13">
    <location>
        <begin position="476"/>
        <end position="517"/>
    </location>
</feature>
<evidence type="ECO:0000256" key="12">
    <source>
        <dbReference type="PIRSR" id="PIRSR009449-1"/>
    </source>
</evidence>
<dbReference type="Proteomes" id="UP001318040">
    <property type="component" value="Chromosome 27"/>
</dbReference>
<keyword evidence="8 11" id="KW-0411">Iron-sulfur</keyword>
<dbReference type="PIRSF" id="PIRSF009449">
    <property type="entry name" value="DNA_primase_large_subunit"/>
    <property type="match status" value="1"/>
</dbReference>
<evidence type="ECO:0000256" key="8">
    <source>
        <dbReference type="ARBA" id="ARBA00023014"/>
    </source>
</evidence>
<keyword evidence="7 11" id="KW-0408">Iron</keyword>
<keyword evidence="4 11" id="KW-0639">Primosome</keyword>
<keyword evidence="15" id="KW-1185">Reference proteome</keyword>
<gene>
    <name evidence="16 17" type="primary">LOC116946619</name>
</gene>
<evidence type="ECO:0000259" key="14">
    <source>
        <dbReference type="Pfam" id="PF04104"/>
    </source>
</evidence>
<proteinExistence type="inferred from homology"/>
<feature type="binding site" evidence="12">
    <location>
        <position position="372"/>
    </location>
    <ligand>
        <name>[4Fe-4S] cluster</name>
        <dbReference type="ChEBI" id="CHEBI:49883"/>
    </ligand>
</feature>
<comment type="function">
    <text evidence="11">Regulatory subunit of the DNA primase complex and component of the DNA polymerase alpha complex (also known as the alpha DNA polymerase-primase complex) which play an essential role in the initiation of DNA synthesis. The primase subunit of the polymerase alpha complex initiates DNA synthesis by oligomerising short RNA primers on both leading and lagging strands.</text>
</comment>
<evidence type="ECO:0000313" key="16">
    <source>
        <dbReference type="RefSeq" id="XP_032817589.1"/>
    </source>
</evidence>
<evidence type="ECO:0000256" key="7">
    <source>
        <dbReference type="ARBA" id="ARBA00023004"/>
    </source>
</evidence>
<comment type="cofactor">
    <cofactor evidence="11">
        <name>[4Fe-4S] cluster</name>
        <dbReference type="ChEBI" id="CHEBI:49883"/>
    </cofactor>
    <text evidence="11">Binds 1 [4Fe-4S] cluster.</text>
</comment>
<keyword evidence="5 11" id="KW-0235">DNA replication</keyword>
<evidence type="ECO:0000256" key="6">
    <source>
        <dbReference type="ARBA" id="ARBA00022723"/>
    </source>
</evidence>
<dbReference type="GeneID" id="116946619"/>
<evidence type="ECO:0000256" key="11">
    <source>
        <dbReference type="PIRNR" id="PIRNR009449"/>
    </source>
</evidence>
<evidence type="ECO:0000256" key="5">
    <source>
        <dbReference type="ARBA" id="ARBA00022705"/>
    </source>
</evidence>
<comment type="subunit">
    <text evidence="10">Heterodimer of a catalytic subunit PRIM1 and a regulatory subunit PRIM2, also known as the DNA primase complex. Interacts via (C-terminus) with PRIM1. Component of the alpha DNA polymerase complex (also known as the alpha DNA polymerase-primase complex) consisting of four subunits: the catalytic subunit POLA1, the regulatory subunit POLA2, and the primase complex subunits PRIM1 and PRIM2 respectively. Within the complex, POLA1 directly interacts with PRIM2.</text>
</comment>
<evidence type="ECO:0000256" key="2">
    <source>
        <dbReference type="ARBA" id="ARBA00019038"/>
    </source>
</evidence>
<protein>
    <recommendedName>
        <fullName evidence="2 11">DNA primase large subunit</fullName>
    </recommendedName>
</protein>
<evidence type="ECO:0000256" key="4">
    <source>
        <dbReference type="ARBA" id="ARBA00022515"/>
    </source>
</evidence>
<dbReference type="GO" id="GO:0005658">
    <property type="term" value="C:alpha DNA polymerase:primase complex"/>
    <property type="evidence" value="ECO:0007669"/>
    <property type="project" value="UniProtKB-ARBA"/>
</dbReference>
<dbReference type="Gene3D" id="1.20.930.80">
    <property type="match status" value="1"/>
</dbReference>
<dbReference type="InterPro" id="IPR058560">
    <property type="entry name" value="DNA_primase_C"/>
</dbReference>
<dbReference type="CDD" id="cd07322">
    <property type="entry name" value="PriL_PriS_Eukaryotic"/>
    <property type="match status" value="1"/>
</dbReference>
<accession>A0AAJ7TIL7</accession>
<keyword evidence="3 11" id="KW-0004">4Fe-4S</keyword>
<dbReference type="GO" id="GO:0046872">
    <property type="term" value="F:metal ion binding"/>
    <property type="evidence" value="ECO:0007669"/>
    <property type="project" value="UniProtKB-UniRule"/>
</dbReference>
<dbReference type="GO" id="GO:0003677">
    <property type="term" value="F:DNA binding"/>
    <property type="evidence" value="ECO:0007669"/>
    <property type="project" value="UniProtKB-UniRule"/>
</dbReference>
<reference evidence="16 17" key="1">
    <citation type="submission" date="2025-04" db="UniProtKB">
        <authorList>
            <consortium name="RefSeq"/>
        </authorList>
    </citation>
    <scope>IDENTIFICATION</scope>
    <source>
        <tissue evidence="16 17">Sperm</tissue>
    </source>
</reference>
<evidence type="ECO:0000256" key="13">
    <source>
        <dbReference type="SAM" id="MobiDB-lite"/>
    </source>
</evidence>
<evidence type="ECO:0000256" key="1">
    <source>
        <dbReference type="ARBA" id="ARBA00010564"/>
    </source>
</evidence>
<feature type="binding site" evidence="12">
    <location>
        <position position="429"/>
    </location>
    <ligand>
        <name>[4Fe-4S] cluster</name>
        <dbReference type="ChEBI" id="CHEBI:49883"/>
    </ligand>
</feature>
<dbReference type="InterPro" id="IPR007238">
    <property type="entry name" value="DNA_primase_lsu_euk/arc"/>
</dbReference>
<dbReference type="FunFam" id="1.20.930.80:FF:000001">
    <property type="entry name" value="DNA primase large subunit"/>
    <property type="match status" value="1"/>
</dbReference>
<evidence type="ECO:0000313" key="15">
    <source>
        <dbReference type="Proteomes" id="UP001318040"/>
    </source>
</evidence>
<evidence type="ECO:0000256" key="3">
    <source>
        <dbReference type="ARBA" id="ARBA00022485"/>
    </source>
</evidence>
<evidence type="ECO:0000313" key="17">
    <source>
        <dbReference type="RefSeq" id="XP_032817590.1"/>
    </source>
</evidence>
<dbReference type="RefSeq" id="XP_032817590.1">
    <property type="nucleotide sequence ID" value="XM_032961699.1"/>
</dbReference>
<dbReference type="GO" id="GO:0006269">
    <property type="term" value="P:DNA replication, synthesis of primer"/>
    <property type="evidence" value="ECO:0007669"/>
    <property type="project" value="UniProtKB-KW"/>
</dbReference>
<dbReference type="PANTHER" id="PTHR10537">
    <property type="entry name" value="DNA PRIMASE LARGE SUBUNIT"/>
    <property type="match status" value="1"/>
</dbReference>
<keyword evidence="9 11" id="KW-0238">DNA-binding</keyword>
<sequence length="540" mass="62086">MLLSTAGKKQEAKAVGSGDEEQRYPHVLQLYLRPPLGSVSLVEFEALAVQRLRLLKSVERIGVLFMKGTENYDKKLEEELKKSKFPYRDNITLIEVDDQEPRKRDHISHFILRLAYCQSEDLRRWFIQQEMDLFRFRFLQQTSESVTSFLNQNNLTYESLSKEEIKEHELKLIASSYGMSHHKVNESTFYKVPFTDALELVRSRKVFVRRGMAFIPQRDLVTIVLNDFRQNLSRALTITARLLPSVQEDERLQPLLTHLSKSYIGQDYSAPKHAGQISLDQLDSHAARSFPLCMRQVHSALREHHHLRHGGRMQYGLYLKGIGLTLQQSLEFWRAEFALGVGADKFDKSYAYNVRHNYGKEGKRTDYTPYSCMKIIMTNMPAQGDYHGCPFRHTEPELLKMKLLAYKVPSADISQILDLVKGMHYQLACQKYFEVTHKVEDTSFALNHPNEYFEESMRLLSGGRQAKREADGLGRWDTLASSGSTQASQASISSQHLPQAPPPSSKQRPKADAPVKKELAELANELMEGLDSEDFLDDFM</sequence>
<feature type="compositionally biased region" description="Low complexity" evidence="13">
    <location>
        <begin position="480"/>
        <end position="495"/>
    </location>
</feature>